<dbReference type="AlphaFoldDB" id="A0A388JNZ6"/>
<feature type="compositionally biased region" description="Basic residues" evidence="1">
    <location>
        <begin position="266"/>
        <end position="275"/>
    </location>
</feature>
<dbReference type="PANTHER" id="PTHR46431:SF5">
    <property type="entry name" value="EXPRESSED PROTEIN"/>
    <property type="match status" value="1"/>
</dbReference>
<feature type="compositionally biased region" description="Basic and acidic residues" evidence="1">
    <location>
        <begin position="87"/>
        <end position="115"/>
    </location>
</feature>
<feature type="transmembrane region" description="Helical" evidence="2">
    <location>
        <begin position="663"/>
        <end position="683"/>
    </location>
</feature>
<comment type="caution">
    <text evidence="3">The sequence shown here is derived from an EMBL/GenBank/DDBJ whole genome shotgun (WGS) entry which is preliminary data.</text>
</comment>
<evidence type="ECO:0000313" key="3">
    <source>
        <dbReference type="EMBL" id="GBG59505.1"/>
    </source>
</evidence>
<protein>
    <submittedName>
        <fullName evidence="3">Uncharacterized protein</fullName>
    </submittedName>
</protein>
<feature type="transmembrane region" description="Helical" evidence="2">
    <location>
        <begin position="59"/>
        <end position="79"/>
    </location>
</feature>
<accession>A0A388JNZ6</accession>
<feature type="region of interest" description="Disordered" evidence="1">
    <location>
        <begin position="727"/>
        <end position="747"/>
    </location>
</feature>
<dbReference type="Proteomes" id="UP000265515">
    <property type="component" value="Unassembled WGS sequence"/>
</dbReference>
<keyword evidence="2" id="KW-1133">Transmembrane helix</keyword>
<evidence type="ECO:0000256" key="2">
    <source>
        <dbReference type="SAM" id="Phobius"/>
    </source>
</evidence>
<gene>
    <name evidence="3" type="ORF">CBR_g38529</name>
</gene>
<dbReference type="PANTHER" id="PTHR46431">
    <property type="entry name" value="EXPRESSED PROTEIN"/>
    <property type="match status" value="1"/>
</dbReference>
<reference evidence="3 4" key="1">
    <citation type="journal article" date="2018" name="Cell">
        <title>The Chara Genome: Secondary Complexity and Implications for Plant Terrestrialization.</title>
        <authorList>
            <person name="Nishiyama T."/>
            <person name="Sakayama H."/>
            <person name="Vries J.D."/>
            <person name="Buschmann H."/>
            <person name="Saint-Marcoux D."/>
            <person name="Ullrich K.K."/>
            <person name="Haas F.B."/>
            <person name="Vanderstraeten L."/>
            <person name="Becker D."/>
            <person name="Lang D."/>
            <person name="Vosolsobe S."/>
            <person name="Rombauts S."/>
            <person name="Wilhelmsson P.K.I."/>
            <person name="Janitza P."/>
            <person name="Kern R."/>
            <person name="Heyl A."/>
            <person name="Rumpler F."/>
            <person name="Villalobos L.I.A.C."/>
            <person name="Clay J.M."/>
            <person name="Skokan R."/>
            <person name="Toyoda A."/>
            <person name="Suzuki Y."/>
            <person name="Kagoshima H."/>
            <person name="Schijlen E."/>
            <person name="Tajeshwar N."/>
            <person name="Catarino B."/>
            <person name="Hetherington A.J."/>
            <person name="Saltykova A."/>
            <person name="Bonnot C."/>
            <person name="Breuninger H."/>
            <person name="Symeonidi A."/>
            <person name="Radhakrishnan G.V."/>
            <person name="Van Nieuwerburgh F."/>
            <person name="Deforce D."/>
            <person name="Chang C."/>
            <person name="Karol K.G."/>
            <person name="Hedrich R."/>
            <person name="Ulvskov P."/>
            <person name="Glockner G."/>
            <person name="Delwiche C.F."/>
            <person name="Petrasek J."/>
            <person name="Van de Peer Y."/>
            <person name="Friml J."/>
            <person name="Beilby M."/>
            <person name="Dolan L."/>
            <person name="Kohara Y."/>
            <person name="Sugano S."/>
            <person name="Fujiyama A."/>
            <person name="Delaux P.-M."/>
            <person name="Quint M."/>
            <person name="TheiBen G."/>
            <person name="Hagemann M."/>
            <person name="Harholt J."/>
            <person name="Dunand C."/>
            <person name="Zachgo S."/>
            <person name="Langdale J."/>
            <person name="Maumus F."/>
            <person name="Straeten D.V.D."/>
            <person name="Gould S.B."/>
            <person name="Rensing S.A."/>
        </authorList>
    </citation>
    <scope>NUCLEOTIDE SEQUENCE [LARGE SCALE GENOMIC DNA]</scope>
    <source>
        <strain evidence="3 4">S276</strain>
    </source>
</reference>
<organism evidence="3 4">
    <name type="scientific">Chara braunii</name>
    <name type="common">Braun's stonewort</name>
    <dbReference type="NCBI Taxonomy" id="69332"/>
    <lineage>
        <taxon>Eukaryota</taxon>
        <taxon>Viridiplantae</taxon>
        <taxon>Streptophyta</taxon>
        <taxon>Charophyceae</taxon>
        <taxon>Charales</taxon>
        <taxon>Characeae</taxon>
        <taxon>Chara</taxon>
    </lineage>
</organism>
<feature type="compositionally biased region" description="Polar residues" evidence="1">
    <location>
        <begin position="413"/>
        <end position="422"/>
    </location>
</feature>
<keyword evidence="2" id="KW-0812">Transmembrane</keyword>
<feature type="region of interest" description="Disordered" evidence="1">
    <location>
        <begin position="239"/>
        <end position="291"/>
    </location>
</feature>
<dbReference type="EMBL" id="BFEA01000004">
    <property type="protein sequence ID" value="GBG59505.1"/>
    <property type="molecule type" value="Genomic_DNA"/>
</dbReference>
<feature type="region of interest" description="Disordered" evidence="1">
    <location>
        <begin position="407"/>
        <end position="434"/>
    </location>
</feature>
<proteinExistence type="predicted"/>
<feature type="region of interest" description="Disordered" evidence="1">
    <location>
        <begin position="87"/>
        <end position="164"/>
    </location>
</feature>
<keyword evidence="2" id="KW-0472">Membrane</keyword>
<feature type="region of interest" description="Disordered" evidence="1">
    <location>
        <begin position="530"/>
        <end position="561"/>
    </location>
</feature>
<evidence type="ECO:0000256" key="1">
    <source>
        <dbReference type="SAM" id="MobiDB-lite"/>
    </source>
</evidence>
<dbReference type="Gramene" id="GBG59505">
    <property type="protein sequence ID" value="GBG59505"/>
    <property type="gene ID" value="CBR_g38529"/>
</dbReference>
<sequence>MWWISQDGTDLRRWVVEHILIACLNLDYDDNGDDDEVEEDDELIQVITTMTMTLTAMCLGYNGSVDGMLAVVVLVMMMMTMACKDMKKEEGEDEGSKPAEKESGLKRRRVDEPTESKGMNTMGIGPAGDGMDLDSAGNQADDEADKENAKPDTGFSEEEDRSTRSLSWLRQYVEKAKREREHAFDVRVACLKHAERSQVNGKKDATAGNSSSSNQFAILQEAKVEELLEYAAFRYAEKKRARDQGIEDKDKTMPTTKDNFQDLRPKARKTGKNQKRKDASNNQMEVEEKSERDLLEKEAAVVLSQTEKLKKWNREYAPEFTTIAQIANGKAPMVVESAKSARRTLRNIRPLIAARYEPNAKEWQIAIDIAFHIPHFVEGENVVKSLKRQVSQETPLGLFETIDIETDRDESCTQEGAGSSHNGKGDSGRNSPRAFSPLIAKMPVSTQLGSGMLWRPWRTVTEVPYSILAGIGVSAELMASTLAYIVESGQLEGNEDLDARAYAVDSKTFYKSEASDGESWDGDDEREKLDQLKDLDNVENGQMESKGTEGTGSEKVISGGVADTRPREEWFLKRPQYHNILKLVERGDWGHQFKVVLLIRVSPLPSPLFNYLVTVTKIGYGPYIAASMATAAPEAVVNVYSGVLLKSLSDYGHHEHKRSKIELVAQGVALIAVVAVTIGIMLYGRKALQKMEAEQEEAERMKERDVETSEVGYCEIDHTCQQGADGYIGDSQAGNDSEDGGIQGGSMTASDAIMEGALIAKWLRM</sequence>
<dbReference type="OrthoDB" id="202840at2759"/>
<evidence type="ECO:0000313" key="4">
    <source>
        <dbReference type="Proteomes" id="UP000265515"/>
    </source>
</evidence>
<feature type="compositionally biased region" description="Basic and acidic residues" evidence="1">
    <location>
        <begin position="239"/>
        <end position="252"/>
    </location>
</feature>
<name>A0A388JNZ6_CHABU</name>
<keyword evidence="4" id="KW-1185">Reference proteome</keyword>